<dbReference type="Proteomes" id="UP001596174">
    <property type="component" value="Unassembled WGS sequence"/>
</dbReference>
<keyword evidence="2" id="KW-1185">Reference proteome</keyword>
<evidence type="ECO:0000313" key="2">
    <source>
        <dbReference type="Proteomes" id="UP001596174"/>
    </source>
</evidence>
<sequence>MSSTASTDAWKLWRDNRVVAARAPHGPLSLTGTYWLSDLEGGVPGVPGRWERQGATCVTLTAARHDGLEVDNQALDGKVSLCPDTAPTPSRITHGGRLLLLILREGEYAVRVFDPASPARTAFAGIDVWEHDPAWELAARFTPYQGDTGTRQPRTVQVPNADGRERGLELVGTVAFALPGGGEHTLHVGRNADGSLQAVFRDAGSGQDGAFPFRFATLPAPAADGTTVLDLNRAYLPPCAFAAHFICPFPPPGNTLPVAVPAGERKVLTHN</sequence>
<reference evidence="2" key="1">
    <citation type="journal article" date="2019" name="Int. J. Syst. Evol. Microbiol.">
        <title>The Global Catalogue of Microorganisms (GCM) 10K type strain sequencing project: providing services to taxonomists for standard genome sequencing and annotation.</title>
        <authorList>
            <consortium name="The Broad Institute Genomics Platform"/>
            <consortium name="The Broad Institute Genome Sequencing Center for Infectious Disease"/>
            <person name="Wu L."/>
            <person name="Ma J."/>
        </authorList>
    </citation>
    <scope>NUCLEOTIDE SEQUENCE [LARGE SCALE GENOMIC DNA]</scope>
    <source>
        <strain evidence="2">JCM 4816</strain>
    </source>
</reference>
<dbReference type="RefSeq" id="WP_380588666.1">
    <property type="nucleotide sequence ID" value="NZ_JBHSQJ010000137.1"/>
</dbReference>
<dbReference type="EMBL" id="JBHSQJ010000137">
    <property type="protein sequence ID" value="MFC5910816.1"/>
    <property type="molecule type" value="Genomic_DNA"/>
</dbReference>
<protein>
    <submittedName>
        <fullName evidence="1">DUF1684 domain-containing protein</fullName>
    </submittedName>
</protein>
<comment type="caution">
    <text evidence="1">The sequence shown here is derived from an EMBL/GenBank/DDBJ whole genome shotgun (WGS) entry which is preliminary data.</text>
</comment>
<dbReference type="Pfam" id="PF07920">
    <property type="entry name" value="DUF1684"/>
    <property type="match status" value="1"/>
</dbReference>
<name>A0ABW1G7Z0_9ACTN</name>
<dbReference type="PANTHER" id="PTHR41913">
    <property type="entry name" value="DUF1684 DOMAIN-CONTAINING PROTEIN"/>
    <property type="match status" value="1"/>
</dbReference>
<gene>
    <name evidence="1" type="ORF">ACFP3V_26875</name>
</gene>
<dbReference type="PANTHER" id="PTHR41913:SF1">
    <property type="entry name" value="DUF1684 DOMAIN-CONTAINING PROTEIN"/>
    <property type="match status" value="1"/>
</dbReference>
<accession>A0ABW1G7Z0</accession>
<dbReference type="InterPro" id="IPR012467">
    <property type="entry name" value="DUF1684"/>
</dbReference>
<evidence type="ECO:0000313" key="1">
    <source>
        <dbReference type="EMBL" id="MFC5910816.1"/>
    </source>
</evidence>
<proteinExistence type="predicted"/>
<organism evidence="1 2">
    <name type="scientific">Streptacidiphilus monticola</name>
    <dbReference type="NCBI Taxonomy" id="2161674"/>
    <lineage>
        <taxon>Bacteria</taxon>
        <taxon>Bacillati</taxon>
        <taxon>Actinomycetota</taxon>
        <taxon>Actinomycetes</taxon>
        <taxon>Kitasatosporales</taxon>
        <taxon>Streptomycetaceae</taxon>
        <taxon>Streptacidiphilus</taxon>
    </lineage>
</organism>